<evidence type="ECO:0000256" key="2">
    <source>
        <dbReference type="ARBA" id="ARBA00022741"/>
    </source>
</evidence>
<comment type="caution">
    <text evidence="7">The sequence shown here is derived from an EMBL/GenBank/DDBJ whole genome shotgun (WGS) entry which is preliminary data.</text>
</comment>
<dbReference type="InterPro" id="IPR027417">
    <property type="entry name" value="P-loop_NTPase"/>
</dbReference>
<evidence type="ECO:0000256" key="3">
    <source>
        <dbReference type="ARBA" id="ARBA00022840"/>
    </source>
</evidence>
<accession>A0A6I4TCH3</accession>
<keyword evidence="1" id="KW-0813">Transport</keyword>
<dbReference type="CDD" id="cd03214">
    <property type="entry name" value="ABC_Iron-Siderophores_B12_Hemin"/>
    <property type="match status" value="1"/>
</dbReference>
<dbReference type="Gene3D" id="3.40.50.300">
    <property type="entry name" value="P-loop containing nucleotide triphosphate hydrolases"/>
    <property type="match status" value="1"/>
</dbReference>
<evidence type="ECO:0000313" key="7">
    <source>
        <dbReference type="EMBL" id="MXO75031.1"/>
    </source>
</evidence>
<dbReference type="PANTHER" id="PTHR42794:SF1">
    <property type="entry name" value="HEMIN IMPORT ATP-BINDING PROTEIN HMUV"/>
    <property type="match status" value="1"/>
</dbReference>
<dbReference type="EMBL" id="WTZA01000001">
    <property type="protein sequence ID" value="MXO75031.1"/>
    <property type="molecule type" value="Genomic_DNA"/>
</dbReference>
<dbReference type="GO" id="GO:0005524">
    <property type="term" value="F:ATP binding"/>
    <property type="evidence" value="ECO:0007669"/>
    <property type="project" value="UniProtKB-KW"/>
</dbReference>
<keyword evidence="4" id="KW-1278">Translocase</keyword>
<gene>
    <name evidence="7" type="ORF">GRI40_07335</name>
</gene>
<protein>
    <submittedName>
        <fullName evidence="7">ATP-binding cassette domain-containing protein</fullName>
    </submittedName>
</protein>
<reference evidence="7 8" key="1">
    <citation type="submission" date="2019-12" db="EMBL/GenBank/DDBJ databases">
        <title>Genomic-based taxomic classification of the family Erythrobacteraceae.</title>
        <authorList>
            <person name="Xu L."/>
        </authorList>
    </citation>
    <scope>NUCLEOTIDE SEQUENCE [LARGE SCALE GENOMIC DNA]</scope>
    <source>
        <strain evidence="7 8">100921-2</strain>
    </source>
</reference>
<evidence type="ECO:0000256" key="1">
    <source>
        <dbReference type="ARBA" id="ARBA00022448"/>
    </source>
</evidence>
<sequence length="253" mass="26552">MTDVDYSRRGTPLVKDACLTLRPGELTVLVGPNGAGKSTLLRLALGLLAPDRGTVTMHGRPVGTLRPAERARLVAYLPQTRDLAWAQPVRDVVALGRFAYGAAPGLLSQADAAALAEALAQCDLDHLADRPTDTLSGGELGRVHLARALAARTPLILADEPVTALDPRYQHAAMRIFRAAADAGRGVLAVVHDLSLAARYANRIVWMKGGAIVADGAPAETVDAGRLRAVFGIEAEVTASRGGWPLVEVLGPV</sequence>
<dbReference type="PANTHER" id="PTHR42794">
    <property type="entry name" value="HEMIN IMPORT ATP-BINDING PROTEIN HMUV"/>
    <property type="match status" value="1"/>
</dbReference>
<evidence type="ECO:0000256" key="4">
    <source>
        <dbReference type="ARBA" id="ARBA00022967"/>
    </source>
</evidence>
<dbReference type="Pfam" id="PF00005">
    <property type="entry name" value="ABC_tran"/>
    <property type="match status" value="1"/>
</dbReference>
<dbReference type="AlphaFoldDB" id="A0A6I4TCH3"/>
<keyword evidence="3 7" id="KW-0067">ATP-binding</keyword>
<proteinExistence type="predicted"/>
<comment type="function">
    <text evidence="5">Part of the ABC transporter complex HmuTUV involved in hemin import. Responsible for energy coupling to the transport system.</text>
</comment>
<organism evidence="7 8">
    <name type="scientific">Tsuneonella aeria</name>
    <dbReference type="NCBI Taxonomy" id="1837929"/>
    <lineage>
        <taxon>Bacteria</taxon>
        <taxon>Pseudomonadati</taxon>
        <taxon>Pseudomonadota</taxon>
        <taxon>Alphaproteobacteria</taxon>
        <taxon>Sphingomonadales</taxon>
        <taxon>Erythrobacteraceae</taxon>
        <taxon>Tsuneonella</taxon>
    </lineage>
</organism>
<dbReference type="SMART" id="SM00382">
    <property type="entry name" value="AAA"/>
    <property type="match status" value="1"/>
</dbReference>
<dbReference type="SUPFAM" id="SSF52540">
    <property type="entry name" value="P-loop containing nucleoside triphosphate hydrolases"/>
    <property type="match status" value="1"/>
</dbReference>
<dbReference type="PROSITE" id="PS50893">
    <property type="entry name" value="ABC_TRANSPORTER_2"/>
    <property type="match status" value="1"/>
</dbReference>
<evidence type="ECO:0000313" key="8">
    <source>
        <dbReference type="Proteomes" id="UP000439522"/>
    </source>
</evidence>
<dbReference type="InterPro" id="IPR003439">
    <property type="entry name" value="ABC_transporter-like_ATP-bd"/>
</dbReference>
<dbReference type="OrthoDB" id="9810077at2"/>
<keyword evidence="2" id="KW-0547">Nucleotide-binding</keyword>
<keyword evidence="8" id="KW-1185">Reference proteome</keyword>
<name>A0A6I4TCH3_9SPHN</name>
<feature type="domain" description="ABC transporter" evidence="6">
    <location>
        <begin position="1"/>
        <end position="234"/>
    </location>
</feature>
<dbReference type="InterPro" id="IPR003593">
    <property type="entry name" value="AAA+_ATPase"/>
</dbReference>
<dbReference type="GO" id="GO:0016887">
    <property type="term" value="F:ATP hydrolysis activity"/>
    <property type="evidence" value="ECO:0007669"/>
    <property type="project" value="InterPro"/>
</dbReference>
<evidence type="ECO:0000256" key="5">
    <source>
        <dbReference type="ARBA" id="ARBA00037066"/>
    </source>
</evidence>
<evidence type="ECO:0000259" key="6">
    <source>
        <dbReference type="PROSITE" id="PS50893"/>
    </source>
</evidence>
<dbReference type="Proteomes" id="UP000439522">
    <property type="component" value="Unassembled WGS sequence"/>
</dbReference>